<dbReference type="GO" id="GO:0005829">
    <property type="term" value="C:cytosol"/>
    <property type="evidence" value="ECO:0007669"/>
    <property type="project" value="TreeGrafter"/>
</dbReference>
<accession>A0A5N5X463</accession>
<proteinExistence type="inferred from homology"/>
<dbReference type="GO" id="GO:0006532">
    <property type="term" value="P:aspartate biosynthetic process"/>
    <property type="evidence" value="ECO:0007669"/>
    <property type="project" value="TreeGrafter"/>
</dbReference>
<evidence type="ECO:0000259" key="7">
    <source>
        <dbReference type="Pfam" id="PF00155"/>
    </source>
</evidence>
<dbReference type="OrthoDB" id="6752799at2759"/>
<dbReference type="Gene3D" id="3.90.1150.10">
    <property type="entry name" value="Aspartate Aminotransferase, domain 1"/>
    <property type="match status" value="1"/>
</dbReference>
<evidence type="ECO:0000313" key="8">
    <source>
        <dbReference type="EMBL" id="KAB8074867.1"/>
    </source>
</evidence>
<name>A0A5N5X463_9EURO</name>
<dbReference type="InterPro" id="IPR015424">
    <property type="entry name" value="PyrdxlP-dep_Trfase"/>
</dbReference>
<evidence type="ECO:0000256" key="6">
    <source>
        <dbReference type="ARBA" id="ARBA00022898"/>
    </source>
</evidence>
<dbReference type="PANTHER" id="PTHR11879:SF55">
    <property type="entry name" value="GLUTAMATE OXALOACETATE TRANSAMINASE 1, ISOFORM B"/>
    <property type="match status" value="1"/>
</dbReference>
<dbReference type="SUPFAM" id="SSF53383">
    <property type="entry name" value="PLP-dependent transferases"/>
    <property type="match status" value="1"/>
</dbReference>
<dbReference type="AlphaFoldDB" id="A0A5N5X463"/>
<sequence>MADPPLHCCSILHYTATSVPRASEDPLYSLKRAFHEDCHDRNIDLGIGAYRDEEGKPWVLPVVKKEILRNDPSTNHEYLSIHGLDTFITAAQKLLLGAVCTYQPASETGAVHLGATFISRFYSERPKTLVSNPTWPNHYQIFAQAGLSVGHYSYFSTAHNRLESLRNAPPRSIIVLQACAHNPTGNGPTQEEWARIAKVIKVHGHFPFFDCAYQGFASGDLLRDSWAVRYFIEQGFELCIAQSFAKNLGMYGECVGAFHFICAPNPDAEAVSQLVSSQLALIQRAEISNPLAYGARIASCVLNDSALFAQWEEKLRIMSGRLSGMRREVQEQLEAQGTPGSWGFLTDRIGMFSYTGLSKEQINKIRDKWHIYMTIDGRVSVAGLNTKNYGYFVEAS</sequence>
<keyword evidence="9" id="KW-1185">Reference proteome</keyword>
<dbReference type="GO" id="GO:0004069">
    <property type="term" value="F:L-aspartate:2-oxoglutarate aminotransferase activity"/>
    <property type="evidence" value="ECO:0007669"/>
    <property type="project" value="TreeGrafter"/>
</dbReference>
<dbReference type="Gene3D" id="3.40.640.10">
    <property type="entry name" value="Type I PLP-dependent aspartate aminotransferase-like (Major domain)"/>
    <property type="match status" value="1"/>
</dbReference>
<dbReference type="GO" id="GO:0030170">
    <property type="term" value="F:pyridoxal phosphate binding"/>
    <property type="evidence" value="ECO:0007669"/>
    <property type="project" value="InterPro"/>
</dbReference>
<dbReference type="PANTHER" id="PTHR11879">
    <property type="entry name" value="ASPARTATE AMINOTRANSFERASE"/>
    <property type="match status" value="1"/>
</dbReference>
<dbReference type="CDD" id="cd00609">
    <property type="entry name" value="AAT_like"/>
    <property type="match status" value="1"/>
</dbReference>
<reference evidence="8 9" key="1">
    <citation type="submission" date="2019-04" db="EMBL/GenBank/DDBJ databases">
        <title>Friends and foes A comparative genomics study of 23 Aspergillus species from section Flavi.</title>
        <authorList>
            <consortium name="DOE Joint Genome Institute"/>
            <person name="Kjaerbolling I."/>
            <person name="Vesth T."/>
            <person name="Frisvad J.C."/>
            <person name="Nybo J.L."/>
            <person name="Theobald S."/>
            <person name="Kildgaard S."/>
            <person name="Isbrandt T."/>
            <person name="Kuo A."/>
            <person name="Sato A."/>
            <person name="Lyhne E.K."/>
            <person name="Kogle M.E."/>
            <person name="Wiebenga A."/>
            <person name="Kun R.S."/>
            <person name="Lubbers R.J."/>
            <person name="Makela M.R."/>
            <person name="Barry K."/>
            <person name="Chovatia M."/>
            <person name="Clum A."/>
            <person name="Daum C."/>
            <person name="Haridas S."/>
            <person name="He G."/>
            <person name="LaButti K."/>
            <person name="Lipzen A."/>
            <person name="Mondo S."/>
            <person name="Riley R."/>
            <person name="Salamov A."/>
            <person name="Simmons B.A."/>
            <person name="Magnuson J.K."/>
            <person name="Henrissat B."/>
            <person name="Mortensen U.H."/>
            <person name="Larsen T.O."/>
            <person name="Devries R.P."/>
            <person name="Grigoriev I.V."/>
            <person name="Machida M."/>
            <person name="Baker S.E."/>
            <person name="Andersen M.R."/>
        </authorList>
    </citation>
    <scope>NUCLEOTIDE SEQUENCE [LARGE SCALE GENOMIC DNA]</scope>
    <source>
        <strain evidence="8 9">CBS 151.66</strain>
    </source>
</reference>
<dbReference type="InterPro" id="IPR004839">
    <property type="entry name" value="Aminotransferase_I/II_large"/>
</dbReference>
<dbReference type="Pfam" id="PF00155">
    <property type="entry name" value="Aminotran_1_2"/>
    <property type="match status" value="1"/>
</dbReference>
<comment type="subunit">
    <text evidence="3">Homodimer.</text>
</comment>
<keyword evidence="6" id="KW-0663">Pyridoxal phosphate</keyword>
<comment type="similarity">
    <text evidence="2">Belongs to the class-I pyridoxal-phosphate-dependent aminotransferase family.</text>
</comment>
<evidence type="ECO:0000256" key="2">
    <source>
        <dbReference type="ARBA" id="ARBA00007441"/>
    </source>
</evidence>
<evidence type="ECO:0000256" key="1">
    <source>
        <dbReference type="ARBA" id="ARBA00001933"/>
    </source>
</evidence>
<evidence type="ECO:0000256" key="3">
    <source>
        <dbReference type="ARBA" id="ARBA00011738"/>
    </source>
</evidence>
<dbReference type="InterPro" id="IPR015421">
    <property type="entry name" value="PyrdxlP-dep_Trfase_major"/>
</dbReference>
<dbReference type="EMBL" id="ML732203">
    <property type="protein sequence ID" value="KAB8074867.1"/>
    <property type="molecule type" value="Genomic_DNA"/>
</dbReference>
<gene>
    <name evidence="8" type="ORF">BDV29DRAFT_190685</name>
</gene>
<dbReference type="InterPro" id="IPR015422">
    <property type="entry name" value="PyrdxlP-dep_Trfase_small"/>
</dbReference>
<evidence type="ECO:0000313" key="9">
    <source>
        <dbReference type="Proteomes" id="UP000326565"/>
    </source>
</evidence>
<dbReference type="Proteomes" id="UP000326565">
    <property type="component" value="Unassembled WGS sequence"/>
</dbReference>
<keyword evidence="5 8" id="KW-0808">Transferase</keyword>
<organism evidence="8 9">
    <name type="scientific">Aspergillus leporis</name>
    <dbReference type="NCBI Taxonomy" id="41062"/>
    <lineage>
        <taxon>Eukaryota</taxon>
        <taxon>Fungi</taxon>
        <taxon>Dikarya</taxon>
        <taxon>Ascomycota</taxon>
        <taxon>Pezizomycotina</taxon>
        <taxon>Eurotiomycetes</taxon>
        <taxon>Eurotiomycetidae</taxon>
        <taxon>Eurotiales</taxon>
        <taxon>Aspergillaceae</taxon>
        <taxon>Aspergillus</taxon>
        <taxon>Aspergillus subgen. Circumdati</taxon>
    </lineage>
</organism>
<dbReference type="PRINTS" id="PR00799">
    <property type="entry name" value="TRANSAMINASE"/>
</dbReference>
<evidence type="ECO:0000256" key="5">
    <source>
        <dbReference type="ARBA" id="ARBA00022679"/>
    </source>
</evidence>
<dbReference type="InterPro" id="IPR000796">
    <property type="entry name" value="Asp_trans"/>
</dbReference>
<keyword evidence="4" id="KW-0032">Aminotransferase</keyword>
<comment type="cofactor">
    <cofactor evidence="1">
        <name>pyridoxal 5'-phosphate</name>
        <dbReference type="ChEBI" id="CHEBI:597326"/>
    </cofactor>
</comment>
<evidence type="ECO:0000256" key="4">
    <source>
        <dbReference type="ARBA" id="ARBA00022576"/>
    </source>
</evidence>
<feature type="domain" description="Aminotransferase class I/classII large" evidence="7">
    <location>
        <begin position="43"/>
        <end position="395"/>
    </location>
</feature>
<protein>
    <submittedName>
        <fullName evidence="8">Pyridoxal phosphate-dependent transferase</fullName>
    </submittedName>
</protein>